<dbReference type="AlphaFoldDB" id="A0A1D9G885"/>
<reference evidence="2" key="1">
    <citation type="submission" date="2016-10" db="EMBL/GenBank/DDBJ databases">
        <title>Comparative genomics uncovers the prolific and rare metabolic potential of the cyanobacterial genus Moorea.</title>
        <authorList>
            <person name="Leao T."/>
            <person name="Castelao G."/>
            <person name="Korobeynikov A."/>
            <person name="Monroe E.A."/>
            <person name="Podell S."/>
            <person name="Glukhov E."/>
            <person name="Allen E."/>
            <person name="Gerwick W.H."/>
            <person name="Gerwick L."/>
        </authorList>
    </citation>
    <scope>NUCLEOTIDE SEQUENCE [LARGE SCALE GENOMIC DNA]</scope>
    <source>
        <strain evidence="2">JHB</strain>
    </source>
</reference>
<protein>
    <submittedName>
        <fullName evidence="1">Uncharacterized protein</fullName>
    </submittedName>
</protein>
<organism evidence="1 2">
    <name type="scientific">Moorena producens (strain JHB)</name>
    <dbReference type="NCBI Taxonomy" id="1454205"/>
    <lineage>
        <taxon>Bacteria</taxon>
        <taxon>Bacillati</taxon>
        <taxon>Cyanobacteriota</taxon>
        <taxon>Cyanophyceae</taxon>
        <taxon>Coleofasciculales</taxon>
        <taxon>Coleofasciculaceae</taxon>
        <taxon>Moorena</taxon>
    </lineage>
</organism>
<accession>A0A1D9G885</accession>
<sequence>MLKPIHPDGEGHPYQQTVEQASVEQASSLSHTDYELGYSHRSLISRYPTSLSVADLPPHFALALDFCSSPAITLLAWEQDLETLAVEEAF</sequence>
<dbReference type="EMBL" id="CP017708">
    <property type="protein sequence ID" value="AOY83842.1"/>
    <property type="molecule type" value="Genomic_DNA"/>
</dbReference>
<name>A0A1D9G885_MOOP1</name>
<evidence type="ECO:0000313" key="2">
    <source>
        <dbReference type="Proteomes" id="UP000176944"/>
    </source>
</evidence>
<proteinExistence type="predicted"/>
<gene>
    <name evidence="1" type="ORF">BJP36_31895</name>
</gene>
<dbReference type="Proteomes" id="UP000176944">
    <property type="component" value="Chromosome"/>
</dbReference>
<evidence type="ECO:0000313" key="1">
    <source>
        <dbReference type="EMBL" id="AOY83842.1"/>
    </source>
</evidence>